<dbReference type="InterPro" id="IPR046740">
    <property type="entry name" value="DUF6790"/>
</dbReference>
<dbReference type="HOGENOM" id="CLU_119491_2_0_2"/>
<feature type="transmembrane region" description="Helical" evidence="1">
    <location>
        <begin position="136"/>
        <end position="158"/>
    </location>
</feature>
<dbReference type="KEGG" id="mth:MTH_1892"/>
<gene>
    <name evidence="2" type="ordered locus">MTH_1892</name>
</gene>
<keyword evidence="3" id="KW-1185">Reference proteome</keyword>
<accession>O27914</accession>
<dbReference type="Proteomes" id="UP000005223">
    <property type="component" value="Chromosome"/>
</dbReference>
<sequence length="168" mass="18891">MQVWKMETYYLWPILTVLTILGLSYRNRSSLDSEKFAEIALLSILTVQVGLGSLWAFLGHAFMPDVIATYIGWPTGSPFQLEVAFANLSFGVMGLLSWKFRGEFWMATIIGFSVFYLGAAYGHIMDALINLNYSPGNIGAPLYIDIVIPLLLILLLVYHRKFSRKSQG</sequence>
<feature type="transmembrane region" description="Helical" evidence="1">
    <location>
        <begin position="104"/>
        <end position="124"/>
    </location>
</feature>
<proteinExistence type="predicted"/>
<name>O27914_METTH</name>
<reference evidence="2 3" key="1">
    <citation type="journal article" date="1997" name="J. Bacteriol.">
        <title>Complete genome sequence of Methanobacterium thermoautotrophicum deltaH: functional analysis and comparative genomics.</title>
        <authorList>
            <person name="Smith D.R."/>
            <person name="Doucette-Stamm L.A."/>
            <person name="Deloughery C."/>
            <person name="Lee H.-M."/>
            <person name="Dubois J."/>
            <person name="Aldredge T."/>
            <person name="Bashirzadeh R."/>
            <person name="Blakely D."/>
            <person name="Cook R."/>
            <person name="Gilbert K."/>
            <person name="Harrison D."/>
            <person name="Hoang L."/>
            <person name="Keagle P."/>
            <person name="Lumm W."/>
            <person name="Pothier B."/>
            <person name="Qiu D."/>
            <person name="Spadafora R."/>
            <person name="Vicare R."/>
            <person name="Wang Y."/>
            <person name="Wierzbowski J."/>
            <person name="Gibson R."/>
            <person name="Jiwani N."/>
            <person name="Caruso A."/>
            <person name="Bush D."/>
            <person name="Safer H."/>
            <person name="Patwell D."/>
            <person name="Prabhakar S."/>
            <person name="McDougall S."/>
            <person name="Shimer G."/>
            <person name="Goyal A."/>
            <person name="Pietrovski S."/>
            <person name="Church G.M."/>
            <person name="Daniels C.J."/>
            <person name="Mao J.-i."/>
            <person name="Rice P."/>
            <person name="Nolling J."/>
            <person name="Reeve J.N."/>
        </authorList>
    </citation>
    <scope>NUCLEOTIDE SEQUENCE [LARGE SCALE GENOMIC DNA]</scope>
    <source>
        <strain evidence="3">ATCC 29096 / DSM 1053 / JCM 10044 / NBRC 100330 / Delta H</strain>
    </source>
</reference>
<dbReference type="EMBL" id="AE000666">
    <property type="protein sequence ID" value="AAB86352.1"/>
    <property type="molecule type" value="Genomic_DNA"/>
</dbReference>
<feature type="transmembrane region" description="Helical" evidence="1">
    <location>
        <begin position="78"/>
        <end position="97"/>
    </location>
</feature>
<evidence type="ECO:0000313" key="3">
    <source>
        <dbReference type="Proteomes" id="UP000005223"/>
    </source>
</evidence>
<organism evidence="2 3">
    <name type="scientific">Methanothermobacter thermautotrophicus (strain ATCC 29096 / DSM 1053 / JCM 10044 / NBRC 100330 / Delta H)</name>
    <name type="common">Methanobacterium thermoautotrophicum</name>
    <dbReference type="NCBI Taxonomy" id="187420"/>
    <lineage>
        <taxon>Archaea</taxon>
        <taxon>Methanobacteriati</taxon>
        <taxon>Methanobacteriota</taxon>
        <taxon>Methanomada group</taxon>
        <taxon>Methanobacteria</taxon>
        <taxon>Methanobacteriales</taxon>
        <taxon>Methanobacteriaceae</taxon>
        <taxon>Methanothermobacter</taxon>
    </lineage>
</organism>
<evidence type="ECO:0000256" key="1">
    <source>
        <dbReference type="SAM" id="Phobius"/>
    </source>
</evidence>
<dbReference type="InParanoid" id="O27914"/>
<keyword evidence="1" id="KW-0812">Transmembrane</keyword>
<keyword evidence="1" id="KW-0472">Membrane</keyword>
<keyword evidence="1" id="KW-1133">Transmembrane helix</keyword>
<dbReference type="Pfam" id="PF20589">
    <property type="entry name" value="DUF6790"/>
    <property type="match status" value="1"/>
</dbReference>
<dbReference type="PaxDb" id="187420-MTH_1892"/>
<feature type="transmembrane region" description="Helical" evidence="1">
    <location>
        <begin position="6"/>
        <end position="24"/>
    </location>
</feature>
<feature type="transmembrane region" description="Helical" evidence="1">
    <location>
        <begin position="36"/>
        <end position="58"/>
    </location>
</feature>
<dbReference type="EnsemblBacteria" id="AAB86352">
    <property type="protein sequence ID" value="AAB86352"/>
    <property type="gene ID" value="MTH_1892"/>
</dbReference>
<evidence type="ECO:0000313" key="2">
    <source>
        <dbReference type="EMBL" id="AAB86352.1"/>
    </source>
</evidence>
<protein>
    <submittedName>
        <fullName evidence="2">Conserved protein</fullName>
    </submittedName>
</protein>
<dbReference type="PIR" id="E69119">
    <property type="entry name" value="E69119"/>
</dbReference>
<dbReference type="AlphaFoldDB" id="O27914"/>